<name>V9SE01_9VIRU</name>
<keyword evidence="2" id="KW-1185">Reference proteome</keyword>
<dbReference type="Gene3D" id="1.25.40.20">
    <property type="entry name" value="Ankyrin repeat-containing domain"/>
    <property type="match status" value="1"/>
</dbReference>
<proteinExistence type="predicted"/>
<accession>V9SE01</accession>
<gene>
    <name evidence="1" type="ORF">TNS_ORF252</name>
</gene>
<evidence type="ECO:0000313" key="2">
    <source>
        <dbReference type="Proteomes" id="UP000232615"/>
    </source>
</evidence>
<dbReference type="EMBL" id="KF483846">
    <property type="protein sequence ID" value="AHC54970.1"/>
    <property type="molecule type" value="Genomic_DNA"/>
</dbReference>
<dbReference type="Proteomes" id="UP000232615">
    <property type="component" value="Segment"/>
</dbReference>
<dbReference type="InterPro" id="IPR036770">
    <property type="entry name" value="Ankyrin_rpt-contain_sf"/>
</dbReference>
<dbReference type="SUPFAM" id="SSF48403">
    <property type="entry name" value="Ankyrin repeat"/>
    <property type="match status" value="1"/>
</dbReference>
<protein>
    <submittedName>
        <fullName evidence="1">Ankyrin repeat containing protein</fullName>
    </submittedName>
</protein>
<evidence type="ECO:0000313" key="1">
    <source>
        <dbReference type="EMBL" id="AHC54970.1"/>
    </source>
</evidence>
<reference evidence="1 2" key="1">
    <citation type="journal article" date="2014" name="Arch. Virol.">
        <title>Complete genome sequence of Tunisvirus, a new member of the proposed family Marseilleviridae.</title>
        <authorList>
            <person name="Aherfi S."/>
            <person name="Boughalmi M."/>
            <person name="Pagnier I."/>
            <person name="Fournous G."/>
            <person name="La Scola B."/>
            <person name="Raoult D."/>
            <person name="Colson P."/>
        </authorList>
    </citation>
    <scope>NUCLEOTIDE SEQUENCE [LARGE SCALE GENOMIC DNA]</scope>
    <source>
        <strain evidence="1 2">U484</strain>
    </source>
</reference>
<sequence>MSKFELCNVMNLERVYPRIRDPRKTAILAIQKASPKDLAIVLFVWTPTQEIFEFCLKEYEAECQKQWDSFSKTFGSFSELLSDTVQGLSVKHPRLSRVLNLLNCLGTILTVSSYPELSRETASLRDKENLFLSIKLPADYGEYIFPVSSKKSLVNFCVEKDAKFWFGYLYKTAVSSRVRWLCELKKDKFVYFAVLLSSIQEINGQYEGQTPLMSAVALSNHAKINTLCAFHACKNLNHPQCETNAMGRVKDKETFLFLLQKGFCPDLADNTGTTFLSRLCSDKKTPRELLDIVAEHSNPNIPQKVLPLVWALFNQDEETLRLLFENGADPLYAERTTELKTEQSETWKEARKYWDTWISSLKGSTSKIAKARISLFIHTLQVQNEKCLWWLVKHSGSVSVTEAVKKRSQERPIQDMEGRNIPFGEYSDRQILSLPAEEGRQLGLLSSLVQEFVDKESKKPNPRYDRIDFFASKGIVVCIPLSEAIKLL</sequence>
<organism evidence="1 2">
    <name type="scientific">Tunisvirus fontaine2</name>
    <dbReference type="NCBI Taxonomy" id="1421067"/>
    <lineage>
        <taxon>Viruses</taxon>
        <taxon>Varidnaviria</taxon>
        <taxon>Bamfordvirae</taxon>
        <taxon>Nucleocytoviricota</taxon>
        <taxon>Megaviricetes</taxon>
        <taxon>Pimascovirales</taxon>
        <taxon>Pimascovirales incertae sedis</taxon>
        <taxon>Marseilleviridae</taxon>
        <taxon>Losannavirus</taxon>
        <taxon>Losannavirus tunisense</taxon>
    </lineage>
</organism>